<keyword evidence="3" id="KW-1185">Reference proteome</keyword>
<sequence>MSASPEPDSDTVHKAKVISTVTFHTVIPGGTANGAKTKAKPKTKKETKTKEFSHRFESSEENYLGLLRAILAKHGEECYNITARMLYSIKVQLPGVKCGESLDIDTLEEYQELVTDQIIEGKPSKLTVSVDMAHIEKKDPLTVLQKKGKGNAGSDDEDVNGDDPTLYDLDGLSELDRSLARFRGILEKKWQNDHDAGYTYIDPDTGTSYPLSPQMLKEWTRAMVFADQGTPPEHLNLFNPANRKRALHPARIAAGVNQPGGSGLSDIAHLAGILSTLVSARNTPQQQPPPQTPPKRIQNETLSTPAIPTPSKLPRFLAYASEALGIPSAPTFESPMRRQALGPDILHLVSDEELMEMGMHKGDVIRLKAGAQAWWKGPEAKKRTHSQIDDQSAGGSGSIRLPDPETPPSKKVAFERRYADGGAERFYGPRIVTGGGERNIYYRCPVRLDFVPVPLGYRSTQEGEELNDEDVELDLHNPPDMEAEDSDAALLLSLRTGGTSAA</sequence>
<feature type="compositionally biased region" description="Basic and acidic residues" evidence="1">
    <location>
        <begin position="44"/>
        <end position="53"/>
    </location>
</feature>
<evidence type="ECO:0000313" key="2">
    <source>
        <dbReference type="EMBL" id="KAJ7020592.1"/>
    </source>
</evidence>
<protein>
    <submittedName>
        <fullName evidence="2">Uncharacterized protein</fullName>
    </submittedName>
</protein>
<feature type="region of interest" description="Disordered" evidence="1">
    <location>
        <begin position="141"/>
        <end position="165"/>
    </location>
</feature>
<evidence type="ECO:0000313" key="3">
    <source>
        <dbReference type="Proteomes" id="UP001218188"/>
    </source>
</evidence>
<comment type="caution">
    <text evidence="2">The sequence shown here is derived from an EMBL/GenBank/DDBJ whole genome shotgun (WGS) entry which is preliminary data.</text>
</comment>
<reference evidence="2" key="1">
    <citation type="submission" date="2023-03" db="EMBL/GenBank/DDBJ databases">
        <title>Massive genome expansion in bonnet fungi (Mycena s.s.) driven by repeated elements and novel gene families across ecological guilds.</title>
        <authorList>
            <consortium name="Lawrence Berkeley National Laboratory"/>
            <person name="Harder C.B."/>
            <person name="Miyauchi S."/>
            <person name="Viragh M."/>
            <person name="Kuo A."/>
            <person name="Thoen E."/>
            <person name="Andreopoulos B."/>
            <person name="Lu D."/>
            <person name="Skrede I."/>
            <person name="Drula E."/>
            <person name="Henrissat B."/>
            <person name="Morin E."/>
            <person name="Kohler A."/>
            <person name="Barry K."/>
            <person name="LaButti K."/>
            <person name="Morin E."/>
            <person name="Salamov A."/>
            <person name="Lipzen A."/>
            <person name="Mereny Z."/>
            <person name="Hegedus B."/>
            <person name="Baldrian P."/>
            <person name="Stursova M."/>
            <person name="Weitz H."/>
            <person name="Taylor A."/>
            <person name="Grigoriev I.V."/>
            <person name="Nagy L.G."/>
            <person name="Martin F."/>
            <person name="Kauserud H."/>
        </authorList>
    </citation>
    <scope>NUCLEOTIDE SEQUENCE</scope>
    <source>
        <strain evidence="2">CBHHK200</strain>
    </source>
</reference>
<organism evidence="2 3">
    <name type="scientific">Mycena alexandri</name>
    <dbReference type="NCBI Taxonomy" id="1745969"/>
    <lineage>
        <taxon>Eukaryota</taxon>
        <taxon>Fungi</taxon>
        <taxon>Dikarya</taxon>
        <taxon>Basidiomycota</taxon>
        <taxon>Agaricomycotina</taxon>
        <taxon>Agaricomycetes</taxon>
        <taxon>Agaricomycetidae</taxon>
        <taxon>Agaricales</taxon>
        <taxon>Marasmiineae</taxon>
        <taxon>Mycenaceae</taxon>
        <taxon>Mycena</taxon>
    </lineage>
</organism>
<dbReference type="EMBL" id="JARJCM010000258">
    <property type="protein sequence ID" value="KAJ7020592.1"/>
    <property type="molecule type" value="Genomic_DNA"/>
</dbReference>
<feature type="region of interest" description="Disordered" evidence="1">
    <location>
        <begin position="281"/>
        <end position="309"/>
    </location>
</feature>
<dbReference type="AlphaFoldDB" id="A0AAD6S7K3"/>
<feature type="region of interest" description="Disordered" evidence="1">
    <location>
        <begin position="378"/>
        <end position="410"/>
    </location>
</feature>
<name>A0AAD6S7K3_9AGAR</name>
<proteinExistence type="predicted"/>
<accession>A0AAD6S7K3</accession>
<dbReference type="Proteomes" id="UP001218188">
    <property type="component" value="Unassembled WGS sequence"/>
</dbReference>
<gene>
    <name evidence="2" type="ORF">C8F04DRAFT_974110</name>
</gene>
<evidence type="ECO:0000256" key="1">
    <source>
        <dbReference type="SAM" id="MobiDB-lite"/>
    </source>
</evidence>
<feature type="region of interest" description="Disordered" evidence="1">
    <location>
        <begin position="29"/>
        <end position="53"/>
    </location>
</feature>